<comment type="caution">
    <text evidence="2">The sequence shown here is derived from an EMBL/GenBank/DDBJ whole genome shotgun (WGS) entry which is preliminary data.</text>
</comment>
<dbReference type="AlphaFoldDB" id="A0AAW0AIM3"/>
<feature type="region of interest" description="Disordered" evidence="1">
    <location>
        <begin position="161"/>
        <end position="180"/>
    </location>
</feature>
<keyword evidence="3" id="KW-1185">Reference proteome</keyword>
<sequence length="268" mass="29463">MSSPQIAVEMVASKSGCAFPSAHSRRAAVPVHSARRSRPDCTYLARPSSLMLPSTPNPRLCAPAAPAPYTHLLPTTHLHLAALLTRRLRNIHDSLASKPLPSFFRPLSSRRYVTRSAQAAVFPQVLCLHVTSALNDLKNPPRTPARSPRVKSTATPLLHSLYPRPLQAPPSDRLTRTRPAAPDPFPILQAHYHAIPPLRSPDHADFGRSALSRTHPHSDQQHRTRLTAPDSFPIQQAMRIPPLRSPEIADFSRCAVSRTGTPSTQLIN</sequence>
<evidence type="ECO:0000256" key="1">
    <source>
        <dbReference type="SAM" id="MobiDB-lite"/>
    </source>
</evidence>
<proteinExistence type="predicted"/>
<name>A0AAW0AIM3_9AGAR</name>
<evidence type="ECO:0000313" key="2">
    <source>
        <dbReference type="EMBL" id="KAK7012969.1"/>
    </source>
</evidence>
<reference evidence="2 3" key="1">
    <citation type="journal article" date="2024" name="J Genomics">
        <title>Draft genome sequencing and assembly of Favolaschia claudopus CIRM-BRFM 2984 isolated from oak limbs.</title>
        <authorList>
            <person name="Navarro D."/>
            <person name="Drula E."/>
            <person name="Chaduli D."/>
            <person name="Cazenave R."/>
            <person name="Ahrendt S."/>
            <person name="Wang J."/>
            <person name="Lipzen A."/>
            <person name="Daum C."/>
            <person name="Barry K."/>
            <person name="Grigoriev I.V."/>
            <person name="Favel A."/>
            <person name="Rosso M.N."/>
            <person name="Martin F."/>
        </authorList>
    </citation>
    <scope>NUCLEOTIDE SEQUENCE [LARGE SCALE GENOMIC DNA]</scope>
    <source>
        <strain evidence="2 3">CIRM-BRFM 2984</strain>
    </source>
</reference>
<protein>
    <submittedName>
        <fullName evidence="2">Uncharacterized protein</fullName>
    </submittedName>
</protein>
<gene>
    <name evidence="2" type="ORF">R3P38DRAFT_3278196</name>
</gene>
<organism evidence="2 3">
    <name type="scientific">Favolaschia claudopus</name>
    <dbReference type="NCBI Taxonomy" id="2862362"/>
    <lineage>
        <taxon>Eukaryota</taxon>
        <taxon>Fungi</taxon>
        <taxon>Dikarya</taxon>
        <taxon>Basidiomycota</taxon>
        <taxon>Agaricomycotina</taxon>
        <taxon>Agaricomycetes</taxon>
        <taxon>Agaricomycetidae</taxon>
        <taxon>Agaricales</taxon>
        <taxon>Marasmiineae</taxon>
        <taxon>Mycenaceae</taxon>
        <taxon>Favolaschia</taxon>
    </lineage>
</organism>
<evidence type="ECO:0000313" key="3">
    <source>
        <dbReference type="Proteomes" id="UP001362999"/>
    </source>
</evidence>
<dbReference type="EMBL" id="JAWWNJ010000061">
    <property type="protein sequence ID" value="KAK7012969.1"/>
    <property type="molecule type" value="Genomic_DNA"/>
</dbReference>
<accession>A0AAW0AIM3</accession>
<feature type="region of interest" description="Disordered" evidence="1">
    <location>
        <begin position="202"/>
        <end position="230"/>
    </location>
</feature>
<dbReference type="Proteomes" id="UP001362999">
    <property type="component" value="Unassembled WGS sequence"/>
</dbReference>